<evidence type="ECO:0000256" key="3">
    <source>
        <dbReference type="ARBA" id="ARBA00022691"/>
    </source>
</evidence>
<keyword evidence="3" id="KW-0949">S-adenosyl-L-methionine</keyword>
<accession>A0A6S6R4A5</accession>
<dbReference type="PANTHER" id="PTHR43712">
    <property type="entry name" value="PUTATIVE (AFU_ORTHOLOGUE AFUA_4G14580)-RELATED"/>
    <property type="match status" value="1"/>
</dbReference>
<dbReference type="InterPro" id="IPR001077">
    <property type="entry name" value="COMT_C"/>
</dbReference>
<dbReference type="Gene3D" id="1.10.10.10">
    <property type="entry name" value="Winged helix-like DNA-binding domain superfamily/Winged helix DNA-binding domain"/>
    <property type="match status" value="1"/>
</dbReference>
<dbReference type="Gene3D" id="3.40.50.150">
    <property type="entry name" value="Vaccinia Virus protein VP39"/>
    <property type="match status" value="1"/>
</dbReference>
<dbReference type="Proteomes" id="UP000515561">
    <property type="component" value="Chromosome"/>
</dbReference>
<dbReference type="GO" id="GO:0008171">
    <property type="term" value="F:O-methyltransferase activity"/>
    <property type="evidence" value="ECO:0007669"/>
    <property type="project" value="InterPro"/>
</dbReference>
<keyword evidence="1 6" id="KW-0489">Methyltransferase</keyword>
<dbReference type="Pfam" id="PF00891">
    <property type="entry name" value="Methyltransf_2"/>
    <property type="match status" value="1"/>
</dbReference>
<dbReference type="InterPro" id="IPR012967">
    <property type="entry name" value="COMT_dimerisation"/>
</dbReference>
<dbReference type="InterPro" id="IPR036390">
    <property type="entry name" value="WH_DNA-bd_sf"/>
</dbReference>
<dbReference type="CDD" id="cd02440">
    <property type="entry name" value="AdoMet_MTases"/>
    <property type="match status" value="1"/>
</dbReference>
<dbReference type="AlphaFoldDB" id="A0A6S6R4A5"/>
<keyword evidence="2 6" id="KW-0808">Transferase</keyword>
<dbReference type="KEGG" id="acel:acsn021_18740"/>
<reference evidence="6 7" key="1">
    <citation type="journal article" date="2016" name="Int. J. Syst. Evol. Microbiol.">
        <title>Descriptions of Anaerotaenia torta gen. nov., sp. nov. and Anaerocolumna cellulosilytica gen. nov., sp. nov. isolated from a methanogenic reactor of cattle waste.</title>
        <authorList>
            <person name="Uek A."/>
            <person name="Ohtaki Y."/>
            <person name="Kaku N."/>
            <person name="Ueki K."/>
        </authorList>
    </citation>
    <scope>NUCLEOTIDE SEQUENCE [LARGE SCALE GENOMIC DNA]</scope>
    <source>
        <strain evidence="6 7">SN021</strain>
    </source>
</reference>
<protein>
    <submittedName>
        <fullName evidence="6">O-methyltransferase</fullName>
    </submittedName>
</protein>
<evidence type="ECO:0000313" key="6">
    <source>
        <dbReference type="EMBL" id="BCJ94305.1"/>
    </source>
</evidence>
<evidence type="ECO:0000259" key="5">
    <source>
        <dbReference type="Pfam" id="PF08100"/>
    </source>
</evidence>
<feature type="domain" description="O-methyltransferase dimerisation" evidence="5">
    <location>
        <begin position="15"/>
        <end position="87"/>
    </location>
</feature>
<dbReference type="SUPFAM" id="SSF46785">
    <property type="entry name" value="Winged helix' DNA-binding domain"/>
    <property type="match status" value="1"/>
</dbReference>
<feature type="domain" description="O-methyltransferase C-terminal" evidence="4">
    <location>
        <begin position="162"/>
        <end position="283"/>
    </location>
</feature>
<keyword evidence="7" id="KW-1185">Reference proteome</keyword>
<dbReference type="PANTHER" id="PTHR43712:SF2">
    <property type="entry name" value="O-METHYLTRANSFERASE CICE"/>
    <property type="match status" value="1"/>
</dbReference>
<evidence type="ECO:0000256" key="1">
    <source>
        <dbReference type="ARBA" id="ARBA00022603"/>
    </source>
</evidence>
<dbReference type="Pfam" id="PF08100">
    <property type="entry name" value="Dimerisation"/>
    <property type="match status" value="1"/>
</dbReference>
<dbReference type="EMBL" id="AP023367">
    <property type="protein sequence ID" value="BCJ94305.1"/>
    <property type="molecule type" value="Genomic_DNA"/>
</dbReference>
<proteinExistence type="predicted"/>
<dbReference type="SUPFAM" id="SSF53335">
    <property type="entry name" value="S-adenosyl-L-methionine-dependent methyltransferases"/>
    <property type="match status" value="1"/>
</dbReference>
<dbReference type="RefSeq" id="WP_184091124.1">
    <property type="nucleotide sequence ID" value="NZ_AP023367.1"/>
</dbReference>
<name>A0A6S6R4A5_9FIRM</name>
<organism evidence="6 7">
    <name type="scientific">Anaerocolumna cellulosilytica</name>
    <dbReference type="NCBI Taxonomy" id="433286"/>
    <lineage>
        <taxon>Bacteria</taxon>
        <taxon>Bacillati</taxon>
        <taxon>Bacillota</taxon>
        <taxon>Clostridia</taxon>
        <taxon>Lachnospirales</taxon>
        <taxon>Lachnospiraceae</taxon>
        <taxon>Anaerocolumna</taxon>
    </lineage>
</organism>
<evidence type="ECO:0000313" key="7">
    <source>
        <dbReference type="Proteomes" id="UP000515561"/>
    </source>
</evidence>
<sequence>MYIPKESPASYYKLLHQKRVAELFLCALRFDLFSCLTEWETAHEVAAIRGLKERSVELVLNALAATGFLEKSSGKYRNTAQSNEFLAAGSPVDIKESLLYREAMMSLSTLDTRLLTGPDERTRERNLGVEAYDFKETARISIPEMYTGRVQNFMKEVKDIYQDKQPKKILDLGGGSGVLAIELVKAFTNCQGVIFESPQVTEIPEKLVRTEGISEKISVLEGDFMEDDFGGAYDLIIAAGILDFTKGNLENLLKRLYDALTKEGMLYVVTHQVDKDYLSPPETILGWLSSHLEGLDILLTEEIIETALHKQGFVRKKESLTGGTLQGIKAKFYGKN</sequence>
<evidence type="ECO:0000259" key="4">
    <source>
        <dbReference type="Pfam" id="PF00891"/>
    </source>
</evidence>
<dbReference type="InterPro" id="IPR036388">
    <property type="entry name" value="WH-like_DNA-bd_sf"/>
</dbReference>
<dbReference type="GO" id="GO:0046983">
    <property type="term" value="F:protein dimerization activity"/>
    <property type="evidence" value="ECO:0007669"/>
    <property type="project" value="InterPro"/>
</dbReference>
<dbReference type="PROSITE" id="PS51683">
    <property type="entry name" value="SAM_OMT_II"/>
    <property type="match status" value="1"/>
</dbReference>
<gene>
    <name evidence="6" type="ORF">acsn021_18740</name>
</gene>
<dbReference type="InterPro" id="IPR029063">
    <property type="entry name" value="SAM-dependent_MTases_sf"/>
</dbReference>
<dbReference type="InterPro" id="IPR016461">
    <property type="entry name" value="COMT-like"/>
</dbReference>
<evidence type="ECO:0000256" key="2">
    <source>
        <dbReference type="ARBA" id="ARBA00022679"/>
    </source>
</evidence>
<dbReference type="GO" id="GO:0032259">
    <property type="term" value="P:methylation"/>
    <property type="evidence" value="ECO:0007669"/>
    <property type="project" value="UniProtKB-KW"/>
</dbReference>